<keyword evidence="2" id="KW-0732">Signal</keyword>
<dbReference type="Proteomes" id="UP000727456">
    <property type="component" value="Unassembled WGS sequence"/>
</dbReference>
<evidence type="ECO:0000256" key="1">
    <source>
        <dbReference type="SAM" id="MobiDB-lite"/>
    </source>
</evidence>
<evidence type="ECO:0000256" key="2">
    <source>
        <dbReference type="SAM" id="SignalP"/>
    </source>
</evidence>
<feature type="region of interest" description="Disordered" evidence="1">
    <location>
        <begin position="19"/>
        <end position="39"/>
    </location>
</feature>
<feature type="region of interest" description="Disordered" evidence="1">
    <location>
        <begin position="51"/>
        <end position="96"/>
    </location>
</feature>
<evidence type="ECO:0008006" key="5">
    <source>
        <dbReference type="Google" id="ProtNLM"/>
    </source>
</evidence>
<name>A0ABX0TLR0_9SPHN</name>
<dbReference type="RefSeq" id="WP_167070931.1">
    <property type="nucleotide sequence ID" value="NZ_JAAOZC010000001.1"/>
</dbReference>
<reference evidence="3 4" key="1">
    <citation type="submission" date="2020-03" db="EMBL/GenBank/DDBJ databases">
        <title>Genomic Encyclopedia of Type Strains, Phase III (KMG-III): the genomes of soil and plant-associated and newly described type strains.</title>
        <authorList>
            <person name="Whitman W."/>
        </authorList>
    </citation>
    <scope>NUCLEOTIDE SEQUENCE [LARGE SCALE GENOMIC DNA]</scope>
    <source>
        <strain evidence="3 4">CECT 8804</strain>
    </source>
</reference>
<accession>A0ABX0TLR0</accession>
<feature type="compositionally biased region" description="Acidic residues" evidence="1">
    <location>
        <begin position="78"/>
        <end position="96"/>
    </location>
</feature>
<sequence length="96" mass="9776">MRALALAALLTLAVCPLAGCHHPQADQPTPGGDGEAQANTAAKTIADLKAADDAAQGPAPEIAPARAPREEKVKVEPDTPEPADTNDDDTVETNAN</sequence>
<feature type="compositionally biased region" description="Basic and acidic residues" evidence="1">
    <location>
        <begin position="67"/>
        <end position="77"/>
    </location>
</feature>
<evidence type="ECO:0000313" key="4">
    <source>
        <dbReference type="Proteomes" id="UP000727456"/>
    </source>
</evidence>
<proteinExistence type="predicted"/>
<protein>
    <recommendedName>
        <fullName evidence="5">Secreted protein</fullName>
    </recommendedName>
</protein>
<feature type="chain" id="PRO_5046403463" description="Secreted protein" evidence="2">
    <location>
        <begin position="19"/>
        <end position="96"/>
    </location>
</feature>
<feature type="signal peptide" evidence="2">
    <location>
        <begin position="1"/>
        <end position="18"/>
    </location>
</feature>
<organism evidence="3 4">
    <name type="scientific">Sphingomonas vulcanisoli</name>
    <dbReference type="NCBI Taxonomy" id="1658060"/>
    <lineage>
        <taxon>Bacteria</taxon>
        <taxon>Pseudomonadati</taxon>
        <taxon>Pseudomonadota</taxon>
        <taxon>Alphaproteobacteria</taxon>
        <taxon>Sphingomonadales</taxon>
        <taxon>Sphingomonadaceae</taxon>
        <taxon>Sphingomonas</taxon>
    </lineage>
</organism>
<dbReference type="EMBL" id="JAAOZC010000001">
    <property type="protein sequence ID" value="NIJ06463.1"/>
    <property type="molecule type" value="Genomic_DNA"/>
</dbReference>
<keyword evidence="4" id="KW-1185">Reference proteome</keyword>
<comment type="caution">
    <text evidence="3">The sequence shown here is derived from an EMBL/GenBank/DDBJ whole genome shotgun (WGS) entry which is preliminary data.</text>
</comment>
<evidence type="ECO:0000313" key="3">
    <source>
        <dbReference type="EMBL" id="NIJ06463.1"/>
    </source>
</evidence>
<gene>
    <name evidence="3" type="ORF">FHS31_000045</name>
</gene>